<dbReference type="PANTHER" id="PTHR13126">
    <property type="entry name" value="CHAPERONE ATP11"/>
    <property type="match status" value="1"/>
</dbReference>
<evidence type="ECO:0000256" key="5">
    <source>
        <dbReference type="SAM" id="Coils"/>
    </source>
</evidence>
<dbReference type="InterPro" id="IPR010591">
    <property type="entry name" value="ATP11"/>
</dbReference>
<name>A0AAV5QPC1_9ASCO</name>
<dbReference type="Proteomes" id="UP001360560">
    <property type="component" value="Unassembled WGS sequence"/>
</dbReference>
<evidence type="ECO:0000256" key="6">
    <source>
        <dbReference type="SAM" id="MobiDB-lite"/>
    </source>
</evidence>
<keyword evidence="4" id="KW-0496">Mitochondrion</keyword>
<evidence type="ECO:0000256" key="3">
    <source>
        <dbReference type="ARBA" id="ARBA00022946"/>
    </source>
</evidence>
<dbReference type="GO" id="GO:0033615">
    <property type="term" value="P:mitochondrial proton-transporting ATP synthase complex assembly"/>
    <property type="evidence" value="ECO:0007669"/>
    <property type="project" value="TreeGrafter"/>
</dbReference>
<evidence type="ECO:0000256" key="2">
    <source>
        <dbReference type="ARBA" id="ARBA00009116"/>
    </source>
</evidence>
<dbReference type="GeneID" id="90074683"/>
<protein>
    <submittedName>
        <fullName evidence="7">Atp11 protein</fullName>
    </submittedName>
</protein>
<evidence type="ECO:0000256" key="1">
    <source>
        <dbReference type="ARBA" id="ARBA00004173"/>
    </source>
</evidence>
<gene>
    <name evidence="7" type="ORF">DASC09_040330</name>
</gene>
<organism evidence="7 8">
    <name type="scientific">Saccharomycopsis crataegensis</name>
    <dbReference type="NCBI Taxonomy" id="43959"/>
    <lineage>
        <taxon>Eukaryota</taxon>
        <taxon>Fungi</taxon>
        <taxon>Dikarya</taxon>
        <taxon>Ascomycota</taxon>
        <taxon>Saccharomycotina</taxon>
        <taxon>Saccharomycetes</taxon>
        <taxon>Saccharomycopsidaceae</taxon>
        <taxon>Saccharomycopsis</taxon>
    </lineage>
</organism>
<feature type="coiled-coil region" evidence="5">
    <location>
        <begin position="66"/>
        <end position="93"/>
    </location>
</feature>
<feature type="region of interest" description="Disordered" evidence="6">
    <location>
        <begin position="101"/>
        <end position="131"/>
    </location>
</feature>
<evidence type="ECO:0000313" key="8">
    <source>
        <dbReference type="Proteomes" id="UP001360560"/>
    </source>
</evidence>
<comment type="caution">
    <text evidence="7">The sequence shown here is derived from an EMBL/GenBank/DDBJ whole genome shotgun (WGS) entry which is preliminary data.</text>
</comment>
<evidence type="ECO:0000313" key="7">
    <source>
        <dbReference type="EMBL" id="GMM36708.1"/>
    </source>
</evidence>
<proteinExistence type="inferred from homology"/>
<sequence>MLKCLGRTTCRARITDVLAANQLVVVTPTRNALALNKIRSIQSVASEAVLAKYKEKLLKKAQDLGATDINELKEKLKDEIETKKQELNQVDVLKELEALTNESAGSSSSSSNPNVIKINKPLSPTDGKKKDAPPFKTLSSYIDVEKISNLETDQIGLIWRARFQNNPKAVCAPVDTATFQKLYANARKNPNFIIPLKKENAGHELHFVQWNFSGPDTVHVIFTSLAEYKLHGEFSTPHTTLTFHRELEKEKAIVLMNGLVEGEGVTLSETQLLILNLQNFYGGLQKDANKLRLLEAFNKGTSEFSLEELIKESQDVE</sequence>
<dbReference type="AlphaFoldDB" id="A0AAV5QPC1"/>
<comment type="subcellular location">
    <subcellularLocation>
        <location evidence="1">Mitochondrion</location>
    </subcellularLocation>
</comment>
<comment type="similarity">
    <text evidence="2">Belongs to the ATP11 family.</text>
</comment>
<accession>A0AAV5QPC1</accession>
<dbReference type="PANTHER" id="PTHR13126:SF0">
    <property type="entry name" value="ATP SYNTHASE MITOCHONDRIAL F1 COMPLEX ASSEMBLY FACTOR 1"/>
    <property type="match status" value="1"/>
</dbReference>
<dbReference type="GO" id="GO:0005739">
    <property type="term" value="C:mitochondrion"/>
    <property type="evidence" value="ECO:0007669"/>
    <property type="project" value="UniProtKB-SubCell"/>
</dbReference>
<keyword evidence="8" id="KW-1185">Reference proteome</keyword>
<reference evidence="7 8" key="1">
    <citation type="journal article" date="2023" name="Elife">
        <title>Identification of key yeast species and microbe-microbe interactions impacting larval growth of Drosophila in the wild.</title>
        <authorList>
            <person name="Mure A."/>
            <person name="Sugiura Y."/>
            <person name="Maeda R."/>
            <person name="Honda K."/>
            <person name="Sakurai N."/>
            <person name="Takahashi Y."/>
            <person name="Watada M."/>
            <person name="Katoh T."/>
            <person name="Gotoh A."/>
            <person name="Gotoh Y."/>
            <person name="Taniguchi I."/>
            <person name="Nakamura K."/>
            <person name="Hayashi T."/>
            <person name="Katayama T."/>
            <person name="Uemura T."/>
            <person name="Hattori Y."/>
        </authorList>
    </citation>
    <scope>NUCLEOTIDE SEQUENCE [LARGE SCALE GENOMIC DNA]</scope>
    <source>
        <strain evidence="7 8">SC-9</strain>
    </source>
</reference>
<dbReference type="EMBL" id="BTFZ01000011">
    <property type="protein sequence ID" value="GMM36708.1"/>
    <property type="molecule type" value="Genomic_DNA"/>
</dbReference>
<evidence type="ECO:0000256" key="4">
    <source>
        <dbReference type="ARBA" id="ARBA00023128"/>
    </source>
</evidence>
<keyword evidence="3" id="KW-0809">Transit peptide</keyword>
<dbReference type="Pfam" id="PF06644">
    <property type="entry name" value="ATP11"/>
    <property type="match status" value="1"/>
</dbReference>
<keyword evidence="5" id="KW-0175">Coiled coil</keyword>
<dbReference type="RefSeq" id="XP_064853704.1">
    <property type="nucleotide sequence ID" value="XM_064997632.1"/>
</dbReference>